<dbReference type="InterPro" id="IPR018062">
    <property type="entry name" value="HTH_AraC-typ_CS"/>
</dbReference>
<dbReference type="PROSITE" id="PS00041">
    <property type="entry name" value="HTH_ARAC_FAMILY_1"/>
    <property type="match status" value="1"/>
</dbReference>
<dbReference type="AlphaFoldDB" id="A0A1M6UGF3"/>
<proteinExistence type="predicted"/>
<dbReference type="SUPFAM" id="SSF46689">
    <property type="entry name" value="Homeodomain-like"/>
    <property type="match status" value="2"/>
</dbReference>
<sequence length="290" mass="34250">MYKTLQTLRFSLLNAGHVKLDTRWNYDKVISPFSRLYYTESGEGRVYHHDREWVLKPGYMYLIPSFSYSRYSCADTMSQYYISFLEEVGEGQSIYQIKKFDYEVKATDQDLQLMKRYLELNPNRSYLDDDPSVYDNQPVLMSFLQKNEKLTASAILESRGILLTLFSRFVREENHEPTKGNQTYELVAQTARYIDQHLTETLTVESLADQAHLNVDYYSKVYTEIYGMRPVQYIQQQRIHRAQLLLTTTSYSLIEISHRVGLPNMSYFSRLFKKISGSSPGQYRKDIWQH</sequence>
<dbReference type="InterPro" id="IPR020449">
    <property type="entry name" value="Tscrpt_reg_AraC-type_HTH"/>
</dbReference>
<dbReference type="InterPro" id="IPR009057">
    <property type="entry name" value="Homeodomain-like_sf"/>
</dbReference>
<evidence type="ECO:0000313" key="6">
    <source>
        <dbReference type="Proteomes" id="UP000184474"/>
    </source>
</evidence>
<reference evidence="6" key="1">
    <citation type="submission" date="2016-11" db="EMBL/GenBank/DDBJ databases">
        <authorList>
            <person name="Varghese N."/>
            <person name="Submissions S."/>
        </authorList>
    </citation>
    <scope>NUCLEOTIDE SEQUENCE [LARGE SCALE GENOMIC DNA]</scope>
    <source>
        <strain evidence="6">DSM 26134</strain>
    </source>
</reference>
<dbReference type="RefSeq" id="WP_073124281.1">
    <property type="nucleotide sequence ID" value="NZ_FRAA01000007.1"/>
</dbReference>
<dbReference type="SUPFAM" id="SSF51215">
    <property type="entry name" value="Regulatory protein AraC"/>
    <property type="match status" value="1"/>
</dbReference>
<name>A0A1M6UGF3_REIAG</name>
<keyword evidence="2 5" id="KW-0238">DNA-binding</keyword>
<evidence type="ECO:0000313" key="5">
    <source>
        <dbReference type="EMBL" id="SHK68259.1"/>
    </source>
</evidence>
<evidence type="ECO:0000256" key="2">
    <source>
        <dbReference type="ARBA" id="ARBA00023125"/>
    </source>
</evidence>
<dbReference type="PROSITE" id="PS01124">
    <property type="entry name" value="HTH_ARAC_FAMILY_2"/>
    <property type="match status" value="1"/>
</dbReference>
<dbReference type="PANTHER" id="PTHR43280:SF2">
    <property type="entry name" value="HTH-TYPE TRANSCRIPTIONAL REGULATOR EXSA"/>
    <property type="match status" value="1"/>
</dbReference>
<dbReference type="GO" id="GO:0043565">
    <property type="term" value="F:sequence-specific DNA binding"/>
    <property type="evidence" value="ECO:0007669"/>
    <property type="project" value="InterPro"/>
</dbReference>
<organism evidence="5 6">
    <name type="scientific">Reichenbachiella agariperforans</name>
    <dbReference type="NCBI Taxonomy" id="156994"/>
    <lineage>
        <taxon>Bacteria</taxon>
        <taxon>Pseudomonadati</taxon>
        <taxon>Bacteroidota</taxon>
        <taxon>Cytophagia</taxon>
        <taxon>Cytophagales</taxon>
        <taxon>Reichenbachiellaceae</taxon>
        <taxon>Reichenbachiella</taxon>
    </lineage>
</organism>
<dbReference type="PRINTS" id="PR00032">
    <property type="entry name" value="HTHARAC"/>
</dbReference>
<keyword evidence="3" id="KW-0804">Transcription</keyword>
<evidence type="ECO:0000256" key="3">
    <source>
        <dbReference type="ARBA" id="ARBA00023163"/>
    </source>
</evidence>
<dbReference type="STRING" id="156994.SAMN04488028_107108"/>
<gene>
    <name evidence="5" type="ORF">SAMN04488028_107108</name>
</gene>
<dbReference type="SMART" id="SM00342">
    <property type="entry name" value="HTH_ARAC"/>
    <property type="match status" value="1"/>
</dbReference>
<evidence type="ECO:0000259" key="4">
    <source>
        <dbReference type="PROSITE" id="PS01124"/>
    </source>
</evidence>
<dbReference type="InterPro" id="IPR037923">
    <property type="entry name" value="HTH-like"/>
</dbReference>
<dbReference type="InterPro" id="IPR018060">
    <property type="entry name" value="HTH_AraC"/>
</dbReference>
<dbReference type="PANTHER" id="PTHR43280">
    <property type="entry name" value="ARAC-FAMILY TRANSCRIPTIONAL REGULATOR"/>
    <property type="match status" value="1"/>
</dbReference>
<dbReference type="Gene3D" id="1.10.10.60">
    <property type="entry name" value="Homeodomain-like"/>
    <property type="match status" value="2"/>
</dbReference>
<accession>A0A1M6UGF3</accession>
<evidence type="ECO:0000256" key="1">
    <source>
        <dbReference type="ARBA" id="ARBA00023015"/>
    </source>
</evidence>
<dbReference type="EMBL" id="FRAA01000007">
    <property type="protein sequence ID" value="SHK68259.1"/>
    <property type="molecule type" value="Genomic_DNA"/>
</dbReference>
<dbReference type="Proteomes" id="UP000184474">
    <property type="component" value="Unassembled WGS sequence"/>
</dbReference>
<feature type="domain" description="HTH araC/xylS-type" evidence="4">
    <location>
        <begin position="188"/>
        <end position="286"/>
    </location>
</feature>
<protein>
    <submittedName>
        <fullName evidence="5">AraC-type DNA-binding protein</fullName>
    </submittedName>
</protein>
<keyword evidence="1" id="KW-0805">Transcription regulation</keyword>
<dbReference type="Pfam" id="PF12833">
    <property type="entry name" value="HTH_18"/>
    <property type="match status" value="1"/>
</dbReference>
<keyword evidence="6" id="KW-1185">Reference proteome</keyword>
<dbReference type="GO" id="GO:0003700">
    <property type="term" value="F:DNA-binding transcription factor activity"/>
    <property type="evidence" value="ECO:0007669"/>
    <property type="project" value="InterPro"/>
</dbReference>